<dbReference type="RefSeq" id="WP_186900940.1">
    <property type="nucleotide sequence ID" value="NZ_JACOOT010000009.1"/>
</dbReference>
<dbReference type="InterPro" id="IPR022383">
    <property type="entry name" value="Lactate/malate_DH_C"/>
</dbReference>
<gene>
    <name evidence="13" type="ORF">H8S54_03520</name>
</gene>
<evidence type="ECO:0000256" key="10">
    <source>
        <dbReference type="RuleBase" id="RU003369"/>
    </source>
</evidence>
<evidence type="ECO:0000313" key="14">
    <source>
        <dbReference type="Proteomes" id="UP000652847"/>
    </source>
</evidence>
<dbReference type="Gene3D" id="3.40.50.720">
    <property type="entry name" value="NAD(P)-binding Rossmann-like Domain"/>
    <property type="match status" value="1"/>
</dbReference>
<dbReference type="PRINTS" id="PR00086">
    <property type="entry name" value="LLDHDRGNASE"/>
</dbReference>
<dbReference type="AlphaFoldDB" id="A0A8I0DR30"/>
<dbReference type="Gene3D" id="3.90.110.10">
    <property type="entry name" value="Lactate dehydrogenase/glycoside hydrolase, family 4, C-terminal"/>
    <property type="match status" value="1"/>
</dbReference>
<dbReference type="GO" id="GO:0006096">
    <property type="term" value="P:glycolytic process"/>
    <property type="evidence" value="ECO:0007669"/>
    <property type="project" value="UniProtKB-UniRule"/>
</dbReference>
<dbReference type="EMBL" id="JACOOT010000009">
    <property type="protein sequence ID" value="MBC5650212.1"/>
    <property type="molecule type" value="Genomic_DNA"/>
</dbReference>
<feature type="binding site" evidence="9">
    <location>
        <position position="102"/>
    </location>
    <ligand>
        <name>NAD(+)</name>
        <dbReference type="ChEBI" id="CHEBI:57540"/>
    </ligand>
</feature>
<dbReference type="InterPro" id="IPR011304">
    <property type="entry name" value="L-lactate_DH"/>
</dbReference>
<evidence type="ECO:0000256" key="9">
    <source>
        <dbReference type="PIRSR" id="PIRSR000102-3"/>
    </source>
</evidence>
<proteinExistence type="inferred from homology"/>
<evidence type="ECO:0000256" key="5">
    <source>
        <dbReference type="ARBA" id="ARBA00023027"/>
    </source>
</evidence>
<dbReference type="EC" id="1.1.1.27" evidence="3 7"/>
<keyword evidence="5 9" id="KW-0520">NAD</keyword>
<evidence type="ECO:0000256" key="3">
    <source>
        <dbReference type="ARBA" id="ARBA00012967"/>
    </source>
</evidence>
<dbReference type="Proteomes" id="UP000652847">
    <property type="component" value="Unassembled WGS sequence"/>
</dbReference>
<evidence type="ECO:0000259" key="12">
    <source>
        <dbReference type="Pfam" id="PF02866"/>
    </source>
</evidence>
<evidence type="ECO:0000256" key="2">
    <source>
        <dbReference type="ARBA" id="ARBA00006054"/>
    </source>
</evidence>
<evidence type="ECO:0000256" key="6">
    <source>
        <dbReference type="ARBA" id="ARBA00049258"/>
    </source>
</evidence>
<accession>A0A8I0DR30</accession>
<dbReference type="NCBIfam" id="TIGR01771">
    <property type="entry name" value="L-LDH-NAD"/>
    <property type="match status" value="1"/>
</dbReference>
<dbReference type="Pfam" id="PF00056">
    <property type="entry name" value="Ldh_1_N"/>
    <property type="match status" value="1"/>
</dbReference>
<evidence type="ECO:0000256" key="4">
    <source>
        <dbReference type="ARBA" id="ARBA00023002"/>
    </source>
</evidence>
<dbReference type="PIRSF" id="PIRSF000102">
    <property type="entry name" value="Lac_mal_DH"/>
    <property type="match status" value="1"/>
</dbReference>
<dbReference type="GO" id="GO:0005737">
    <property type="term" value="C:cytoplasm"/>
    <property type="evidence" value="ECO:0007669"/>
    <property type="project" value="UniProtKB-UniRule"/>
</dbReference>
<feature type="domain" description="Lactate/malate dehydrogenase N-terminal" evidence="11">
    <location>
        <begin position="8"/>
        <end position="149"/>
    </location>
</feature>
<dbReference type="InterPro" id="IPR001236">
    <property type="entry name" value="Lactate/malate_DH_N"/>
</dbReference>
<evidence type="ECO:0000256" key="7">
    <source>
        <dbReference type="NCBIfam" id="TIGR01771"/>
    </source>
</evidence>
<dbReference type="SUPFAM" id="SSF56327">
    <property type="entry name" value="LDH C-terminal domain-like"/>
    <property type="match status" value="1"/>
</dbReference>
<evidence type="ECO:0000256" key="8">
    <source>
        <dbReference type="PIRSR" id="PIRSR000102-1"/>
    </source>
</evidence>
<evidence type="ECO:0000256" key="1">
    <source>
        <dbReference type="ARBA" id="ARBA00004843"/>
    </source>
</evidence>
<protein>
    <recommendedName>
        <fullName evidence="3 7">L-lactate dehydrogenase</fullName>
        <ecNumber evidence="3 7">1.1.1.27</ecNumber>
    </recommendedName>
</protein>
<dbReference type="InterPro" id="IPR001557">
    <property type="entry name" value="L-lactate/malate_DH"/>
</dbReference>
<dbReference type="PANTHER" id="PTHR43128:SF16">
    <property type="entry name" value="L-LACTATE DEHYDROGENASE"/>
    <property type="match status" value="1"/>
</dbReference>
<dbReference type="Pfam" id="PF02866">
    <property type="entry name" value="Ldh_1_C"/>
    <property type="match status" value="1"/>
</dbReference>
<evidence type="ECO:0000313" key="13">
    <source>
        <dbReference type="EMBL" id="MBC5650212.1"/>
    </source>
</evidence>
<dbReference type="InterPro" id="IPR036291">
    <property type="entry name" value="NAD(P)-bd_dom_sf"/>
</dbReference>
<feature type="active site" description="Proton acceptor" evidence="8">
    <location>
        <position position="182"/>
    </location>
</feature>
<name>A0A8I0DR30_9FIRM</name>
<feature type="binding site" evidence="9">
    <location>
        <begin position="13"/>
        <end position="18"/>
    </location>
    <ligand>
        <name>NAD(+)</name>
        <dbReference type="ChEBI" id="CHEBI:57540"/>
    </ligand>
</feature>
<comment type="caution">
    <text evidence="13">The sequence shown here is derived from an EMBL/GenBank/DDBJ whole genome shotgun (WGS) entry which is preliminary data.</text>
</comment>
<sequence length="318" mass="34704">MENISYGKIVLIGAGHVGSAILDSLLRMNLADEIVVINRNEKKALGVVLDASHTTAFAYSANANIRVGTYEDCKDAQIIINTAGPSIQPGNSRDRMVLLQTNVQVMKEIMTQITAYTRSAIIINVSNPMDILTYIAQTEFNYPRNLLIGTGTLLDTARFNKMLADLCGVDAKNVTGFVLGEHGGTSFIPWNAVNIVGIPFHDFQKQFGLKEPVDCEKLLHEVKVSGLDIVELKGYTSSGIALSVCRLVGAIMRNERAVVPASVVLEGEYGLEGIAMSLPCVISRNGVERTLQIPLDKEGEKNLKICYEYLRNVIESIS</sequence>
<comment type="similarity">
    <text evidence="2">Belongs to the LDH/MDH superfamily. LDH family.</text>
</comment>
<evidence type="ECO:0000259" key="11">
    <source>
        <dbReference type="Pfam" id="PF00056"/>
    </source>
</evidence>
<comment type="pathway">
    <text evidence="1">Fermentation; pyruvate fermentation to lactate; (S)-lactate from pyruvate: step 1/1.</text>
</comment>
<dbReference type="PANTHER" id="PTHR43128">
    <property type="entry name" value="L-2-HYDROXYCARBOXYLATE DEHYDROGENASE (NAD(P)(+))"/>
    <property type="match status" value="1"/>
</dbReference>
<keyword evidence="4 10" id="KW-0560">Oxidoreductase</keyword>
<dbReference type="SUPFAM" id="SSF51735">
    <property type="entry name" value="NAD(P)-binding Rossmann-fold domains"/>
    <property type="match status" value="1"/>
</dbReference>
<keyword evidence="14" id="KW-1185">Reference proteome</keyword>
<dbReference type="UniPathway" id="UPA00554">
    <property type="reaction ID" value="UER00611"/>
</dbReference>
<dbReference type="GO" id="GO:0004459">
    <property type="term" value="F:L-lactate dehydrogenase (NAD+) activity"/>
    <property type="evidence" value="ECO:0007669"/>
    <property type="project" value="UniProtKB-UniRule"/>
</dbReference>
<dbReference type="GO" id="GO:0006089">
    <property type="term" value="P:lactate metabolic process"/>
    <property type="evidence" value="ECO:0007669"/>
    <property type="project" value="TreeGrafter"/>
</dbReference>
<feature type="domain" description="Lactate/malate dehydrogenase C-terminal" evidence="12">
    <location>
        <begin position="152"/>
        <end position="316"/>
    </location>
</feature>
<feature type="binding site" evidence="9">
    <location>
        <begin position="125"/>
        <end position="127"/>
    </location>
    <ligand>
        <name>NAD(+)</name>
        <dbReference type="ChEBI" id="CHEBI:57540"/>
    </ligand>
</feature>
<reference evidence="13 14" key="1">
    <citation type="submission" date="2020-08" db="EMBL/GenBank/DDBJ databases">
        <title>Genome public.</title>
        <authorList>
            <person name="Liu C."/>
            <person name="Sun Q."/>
        </authorList>
    </citation>
    <scope>NUCLEOTIDE SEQUENCE [LARGE SCALE GENOMIC DNA]</scope>
    <source>
        <strain evidence="13 14">BX17</strain>
    </source>
</reference>
<comment type="catalytic activity">
    <reaction evidence="6">
        <text>(S)-lactate + NAD(+) = pyruvate + NADH + H(+)</text>
        <dbReference type="Rhea" id="RHEA:23444"/>
        <dbReference type="ChEBI" id="CHEBI:15361"/>
        <dbReference type="ChEBI" id="CHEBI:15378"/>
        <dbReference type="ChEBI" id="CHEBI:16651"/>
        <dbReference type="ChEBI" id="CHEBI:57540"/>
        <dbReference type="ChEBI" id="CHEBI:57945"/>
        <dbReference type="EC" id="1.1.1.27"/>
    </reaction>
</comment>
<organism evidence="13 14">
    <name type="scientific">Blautia segnis</name>
    <dbReference type="NCBI Taxonomy" id="2763030"/>
    <lineage>
        <taxon>Bacteria</taxon>
        <taxon>Bacillati</taxon>
        <taxon>Bacillota</taxon>
        <taxon>Clostridia</taxon>
        <taxon>Lachnospirales</taxon>
        <taxon>Lachnospiraceae</taxon>
        <taxon>Blautia</taxon>
    </lineage>
</organism>
<dbReference type="InterPro" id="IPR015955">
    <property type="entry name" value="Lactate_DH/Glyco_Ohase_4_C"/>
</dbReference>